<organism evidence="1 2">
    <name type="scientific">Putridiphycobacter roseus</name>
    <dbReference type="NCBI Taxonomy" id="2219161"/>
    <lineage>
        <taxon>Bacteria</taxon>
        <taxon>Pseudomonadati</taxon>
        <taxon>Bacteroidota</taxon>
        <taxon>Flavobacteriia</taxon>
        <taxon>Flavobacteriales</taxon>
        <taxon>Crocinitomicaceae</taxon>
        <taxon>Putridiphycobacter</taxon>
    </lineage>
</organism>
<keyword evidence="2" id="KW-1185">Reference proteome</keyword>
<proteinExistence type="predicted"/>
<dbReference type="AlphaFoldDB" id="A0A2W1NRY8"/>
<reference evidence="1 2" key="1">
    <citation type="submission" date="2018-06" db="EMBL/GenBank/DDBJ databases">
        <title>The draft genome sequence of Crocinitomix sp. SM1701.</title>
        <authorList>
            <person name="Zhang X."/>
        </authorList>
    </citation>
    <scope>NUCLEOTIDE SEQUENCE [LARGE SCALE GENOMIC DNA]</scope>
    <source>
        <strain evidence="1 2">SM1701</strain>
    </source>
</reference>
<sequence length="107" mass="12425">MKENTEKPSAEAKALSLFLMAFKTVKPIYKEQSKRLNRLWNQVVAGDLSMADYMKRVQSMLTLNGGYDEVLKKTVRFYMDKSGEWKLKGEDKYCVDAQKVADEMMKK</sequence>
<protein>
    <submittedName>
        <fullName evidence="1">Uncharacterized protein</fullName>
    </submittedName>
</protein>
<dbReference type="OrthoDB" id="1121181at2"/>
<accession>A0A2W1NRY8</accession>
<dbReference type="EMBL" id="QKSB01000004">
    <property type="protein sequence ID" value="PZE17408.1"/>
    <property type="molecule type" value="Genomic_DNA"/>
</dbReference>
<dbReference type="RefSeq" id="WP_111062932.1">
    <property type="nucleotide sequence ID" value="NZ_JBHUCU010000016.1"/>
</dbReference>
<gene>
    <name evidence="1" type="ORF">DNU06_09055</name>
</gene>
<evidence type="ECO:0000313" key="1">
    <source>
        <dbReference type="EMBL" id="PZE17408.1"/>
    </source>
</evidence>
<dbReference type="Proteomes" id="UP000249248">
    <property type="component" value="Unassembled WGS sequence"/>
</dbReference>
<name>A0A2W1NRY8_9FLAO</name>
<evidence type="ECO:0000313" key="2">
    <source>
        <dbReference type="Proteomes" id="UP000249248"/>
    </source>
</evidence>
<comment type="caution">
    <text evidence="1">The sequence shown here is derived from an EMBL/GenBank/DDBJ whole genome shotgun (WGS) entry which is preliminary data.</text>
</comment>